<dbReference type="InterPro" id="IPR000719">
    <property type="entry name" value="Prot_kinase_dom"/>
</dbReference>
<dbReference type="PANTHER" id="PTHR44167">
    <property type="entry name" value="OVARIAN-SPECIFIC SERINE/THREONINE-PROTEIN KINASE LOK-RELATED"/>
    <property type="match status" value="1"/>
</dbReference>
<dbReference type="STRING" id="930990.A0A067MC84"/>
<dbReference type="InterPro" id="IPR008271">
    <property type="entry name" value="Ser/Thr_kinase_AS"/>
</dbReference>
<protein>
    <recommendedName>
        <fullName evidence="1">Protein kinase domain-containing protein</fullName>
    </recommendedName>
</protein>
<dbReference type="GO" id="GO:0004674">
    <property type="term" value="F:protein serine/threonine kinase activity"/>
    <property type="evidence" value="ECO:0007669"/>
    <property type="project" value="TreeGrafter"/>
</dbReference>
<evidence type="ECO:0000313" key="3">
    <source>
        <dbReference type="Proteomes" id="UP000027195"/>
    </source>
</evidence>
<dbReference type="InterPro" id="IPR011009">
    <property type="entry name" value="Kinase-like_dom_sf"/>
</dbReference>
<dbReference type="GO" id="GO:0044773">
    <property type="term" value="P:mitotic DNA damage checkpoint signaling"/>
    <property type="evidence" value="ECO:0007669"/>
    <property type="project" value="TreeGrafter"/>
</dbReference>
<dbReference type="HOGENOM" id="CLU_042818_0_0_1"/>
<dbReference type="PANTHER" id="PTHR44167:SF30">
    <property type="entry name" value="PHOSPHORYLASE KINASE"/>
    <property type="match status" value="1"/>
</dbReference>
<dbReference type="PROSITE" id="PS00108">
    <property type="entry name" value="PROTEIN_KINASE_ST"/>
    <property type="match status" value="1"/>
</dbReference>
<accession>A0A067MC84</accession>
<proteinExistence type="predicted"/>
<dbReference type="OrthoDB" id="2722301at2759"/>
<dbReference type="Proteomes" id="UP000027195">
    <property type="component" value="Unassembled WGS sequence"/>
</dbReference>
<dbReference type="InParanoid" id="A0A067MC84"/>
<dbReference type="EMBL" id="KL198051">
    <property type="protein sequence ID" value="KDQ12295.1"/>
    <property type="molecule type" value="Genomic_DNA"/>
</dbReference>
<dbReference type="GO" id="GO:0005634">
    <property type="term" value="C:nucleus"/>
    <property type="evidence" value="ECO:0007669"/>
    <property type="project" value="TreeGrafter"/>
</dbReference>
<organism evidence="2 3">
    <name type="scientific">Botryobasidium botryosum (strain FD-172 SS1)</name>
    <dbReference type="NCBI Taxonomy" id="930990"/>
    <lineage>
        <taxon>Eukaryota</taxon>
        <taxon>Fungi</taxon>
        <taxon>Dikarya</taxon>
        <taxon>Basidiomycota</taxon>
        <taxon>Agaricomycotina</taxon>
        <taxon>Agaricomycetes</taxon>
        <taxon>Cantharellales</taxon>
        <taxon>Botryobasidiaceae</taxon>
        <taxon>Botryobasidium</taxon>
    </lineage>
</organism>
<keyword evidence="3" id="KW-1185">Reference proteome</keyword>
<evidence type="ECO:0000313" key="2">
    <source>
        <dbReference type="EMBL" id="KDQ12295.1"/>
    </source>
</evidence>
<evidence type="ECO:0000259" key="1">
    <source>
        <dbReference type="PROSITE" id="PS50011"/>
    </source>
</evidence>
<reference evidence="3" key="1">
    <citation type="journal article" date="2014" name="Proc. Natl. Acad. Sci. U.S.A.">
        <title>Extensive sampling of basidiomycete genomes demonstrates inadequacy of the white-rot/brown-rot paradigm for wood decay fungi.</title>
        <authorList>
            <person name="Riley R."/>
            <person name="Salamov A.A."/>
            <person name="Brown D.W."/>
            <person name="Nagy L.G."/>
            <person name="Floudas D."/>
            <person name="Held B.W."/>
            <person name="Levasseur A."/>
            <person name="Lombard V."/>
            <person name="Morin E."/>
            <person name="Otillar R."/>
            <person name="Lindquist E.A."/>
            <person name="Sun H."/>
            <person name="LaButti K.M."/>
            <person name="Schmutz J."/>
            <person name="Jabbour D."/>
            <person name="Luo H."/>
            <person name="Baker S.E."/>
            <person name="Pisabarro A.G."/>
            <person name="Walton J.D."/>
            <person name="Blanchette R.A."/>
            <person name="Henrissat B."/>
            <person name="Martin F."/>
            <person name="Cullen D."/>
            <person name="Hibbett D.S."/>
            <person name="Grigoriev I.V."/>
        </authorList>
    </citation>
    <scope>NUCLEOTIDE SEQUENCE [LARGE SCALE GENOMIC DNA]</scope>
    <source>
        <strain evidence="3">FD-172 SS1</strain>
    </source>
</reference>
<dbReference type="SMART" id="SM00220">
    <property type="entry name" value="S_TKc"/>
    <property type="match status" value="1"/>
</dbReference>
<sequence length="394" mass="45487">MRPWFLERGYDLYHQVREFRGIPEDDIVSMSPLSAPDVPAEHPYSFIGGDPSDSDTPVLNHFPIGRVICAQDRRHRQVAIKLVKIKSEEYRILRALSQELSLFSTESFGCVIPPLDFLEMDGHCFVVMPRWGDSATWPWFSTVREALDYMHCLLKGLCFLHERLIAHRDIKPANVLMNHIGRIEEVYENPYRTQLRREGRALYALFDFDCAVMFPRTSTPTERRLPGHESFICGGNYSYDTAQGELDYDPFAYDVAALGQLLCEKFQQLTPIVPFLAPFLDKMITRDIPKRYTATEALLAFDNFCFRLSPLQMDAAPPPANRHDPEEYDRWEGLPDDFVEQWSSHREPKLPLSIKTLRWICSHWVGYSMVQWARRLCAVLAARPSPKPCSLLGL</sequence>
<dbReference type="PROSITE" id="PS50011">
    <property type="entry name" value="PROTEIN_KINASE_DOM"/>
    <property type="match status" value="1"/>
</dbReference>
<dbReference type="Pfam" id="PF00069">
    <property type="entry name" value="Pkinase"/>
    <property type="match status" value="1"/>
</dbReference>
<dbReference type="GO" id="GO:0005524">
    <property type="term" value="F:ATP binding"/>
    <property type="evidence" value="ECO:0007669"/>
    <property type="project" value="InterPro"/>
</dbReference>
<feature type="domain" description="Protein kinase" evidence="1">
    <location>
        <begin position="53"/>
        <end position="339"/>
    </location>
</feature>
<dbReference type="AlphaFoldDB" id="A0A067MC84"/>
<dbReference type="SUPFAM" id="SSF56112">
    <property type="entry name" value="Protein kinase-like (PK-like)"/>
    <property type="match status" value="1"/>
</dbReference>
<gene>
    <name evidence="2" type="ORF">BOTBODRAFT_113272</name>
</gene>
<name>A0A067MC84_BOTB1</name>
<dbReference type="Gene3D" id="1.10.510.10">
    <property type="entry name" value="Transferase(Phosphotransferase) domain 1"/>
    <property type="match status" value="1"/>
</dbReference>